<dbReference type="STRING" id="1210063.GCA_001612665_00857"/>
<dbReference type="FunFam" id="3.40.50.720:FF:000084">
    <property type="entry name" value="Short-chain dehydrogenase reductase"/>
    <property type="match status" value="1"/>
</dbReference>
<reference evidence="4 5" key="1">
    <citation type="submission" date="2019-03" db="EMBL/GenBank/DDBJ databases">
        <title>Genomic Encyclopedia of Type Strains, Phase IV (KMG-IV): sequencing the most valuable type-strain genomes for metagenomic binning, comparative biology and taxonomic classification.</title>
        <authorList>
            <person name="Goeker M."/>
        </authorList>
    </citation>
    <scope>NUCLEOTIDE SEQUENCE [LARGE SCALE GENOMIC DNA]</scope>
    <source>
        <strain evidence="4 5">DSM 44684</strain>
    </source>
</reference>
<proteinExistence type="inferred from homology"/>
<dbReference type="InterPro" id="IPR002347">
    <property type="entry name" value="SDR_fam"/>
</dbReference>
<dbReference type="Proteomes" id="UP000294856">
    <property type="component" value="Unassembled WGS sequence"/>
</dbReference>
<name>A0A4R1FSC5_9NOCA</name>
<dbReference type="InterPro" id="IPR020904">
    <property type="entry name" value="Sc_DH/Rdtase_CS"/>
</dbReference>
<sequence length="279" mass="29473">MKSPTGARFLGRTAIVTGGGSGIGAALTRALVAAGTEVWCADIDLAAAERVVESIARPDKASAVRLDVCDADAVRDLVEAVVAARGRIDFMFNNAGIVIGGRTQLLALEQWNRIIDINLRGVVHGVHAAYPHMIAARGGHIVNTASAAGLMASGLLTSYSATKFAVVGLSNALRSEAAQYGVGVTVVCPSAVETPLLETGKVGDFRGRDFFLGAENSTRAYSPERLAEEVLAAVARGDGVLVVPRRTRIGWFVSRIAPRFIERRLIDFVRRQTSSSSVT</sequence>
<evidence type="ECO:0000256" key="2">
    <source>
        <dbReference type="ARBA" id="ARBA00023002"/>
    </source>
</evidence>
<dbReference type="OrthoDB" id="9775296at2"/>
<accession>A0A4R1FSC5</accession>
<dbReference type="EMBL" id="SMFR01000002">
    <property type="protein sequence ID" value="TCJ97160.1"/>
    <property type="molecule type" value="Genomic_DNA"/>
</dbReference>
<dbReference type="PRINTS" id="PR00081">
    <property type="entry name" value="GDHRDH"/>
</dbReference>
<dbReference type="CDD" id="cd05233">
    <property type="entry name" value="SDR_c"/>
    <property type="match status" value="1"/>
</dbReference>
<keyword evidence="2" id="KW-0560">Oxidoreductase</keyword>
<dbReference type="Pfam" id="PF00106">
    <property type="entry name" value="adh_short"/>
    <property type="match status" value="1"/>
</dbReference>
<protein>
    <submittedName>
        <fullName evidence="4">NADP-dependent 3-hydroxy acid dehydrogenase YdfG</fullName>
    </submittedName>
</protein>
<dbReference type="PROSITE" id="PS00061">
    <property type="entry name" value="ADH_SHORT"/>
    <property type="match status" value="1"/>
</dbReference>
<evidence type="ECO:0000313" key="5">
    <source>
        <dbReference type="Proteomes" id="UP000294856"/>
    </source>
</evidence>
<dbReference type="Gene3D" id="3.40.50.720">
    <property type="entry name" value="NAD(P)-binding Rossmann-like Domain"/>
    <property type="match status" value="1"/>
</dbReference>
<evidence type="ECO:0000313" key="4">
    <source>
        <dbReference type="EMBL" id="TCJ97160.1"/>
    </source>
</evidence>
<dbReference type="InterPro" id="IPR036291">
    <property type="entry name" value="NAD(P)-bd_dom_sf"/>
</dbReference>
<dbReference type="RefSeq" id="WP_067446122.1">
    <property type="nucleotide sequence ID" value="NZ_SMFR01000002.1"/>
</dbReference>
<evidence type="ECO:0000256" key="1">
    <source>
        <dbReference type="ARBA" id="ARBA00006484"/>
    </source>
</evidence>
<comment type="similarity">
    <text evidence="1 3">Belongs to the short-chain dehydrogenases/reductases (SDR) family.</text>
</comment>
<evidence type="ECO:0000256" key="3">
    <source>
        <dbReference type="RuleBase" id="RU000363"/>
    </source>
</evidence>
<comment type="caution">
    <text evidence="4">The sequence shown here is derived from an EMBL/GenBank/DDBJ whole genome shotgun (WGS) entry which is preliminary data.</text>
</comment>
<gene>
    <name evidence="4" type="ORF">DFR71_3196</name>
</gene>
<dbReference type="PANTHER" id="PTHR44196">
    <property type="entry name" value="DEHYDROGENASE/REDUCTASE SDR FAMILY MEMBER 7B"/>
    <property type="match status" value="1"/>
</dbReference>
<dbReference type="PANTHER" id="PTHR44196:SF1">
    <property type="entry name" value="DEHYDROGENASE_REDUCTASE SDR FAMILY MEMBER 7B"/>
    <property type="match status" value="1"/>
</dbReference>
<keyword evidence="5" id="KW-1185">Reference proteome</keyword>
<dbReference type="AlphaFoldDB" id="A0A4R1FSC5"/>
<dbReference type="PRINTS" id="PR00080">
    <property type="entry name" value="SDRFAMILY"/>
</dbReference>
<dbReference type="GO" id="GO:0016491">
    <property type="term" value="F:oxidoreductase activity"/>
    <property type="evidence" value="ECO:0007669"/>
    <property type="project" value="UniProtKB-KW"/>
</dbReference>
<dbReference type="SUPFAM" id="SSF51735">
    <property type="entry name" value="NAD(P)-binding Rossmann-fold domains"/>
    <property type="match status" value="1"/>
</dbReference>
<organism evidence="4 5">
    <name type="scientific">Nocardia alba</name>
    <dbReference type="NCBI Taxonomy" id="225051"/>
    <lineage>
        <taxon>Bacteria</taxon>
        <taxon>Bacillati</taxon>
        <taxon>Actinomycetota</taxon>
        <taxon>Actinomycetes</taxon>
        <taxon>Mycobacteriales</taxon>
        <taxon>Nocardiaceae</taxon>
        <taxon>Nocardia</taxon>
    </lineage>
</organism>
<dbReference type="GO" id="GO:0016020">
    <property type="term" value="C:membrane"/>
    <property type="evidence" value="ECO:0007669"/>
    <property type="project" value="TreeGrafter"/>
</dbReference>